<dbReference type="CDD" id="cd00093">
    <property type="entry name" value="HTH_XRE"/>
    <property type="match status" value="1"/>
</dbReference>
<dbReference type="SMART" id="SM00530">
    <property type="entry name" value="HTH_XRE"/>
    <property type="match status" value="1"/>
</dbReference>
<dbReference type="GO" id="GO:0003700">
    <property type="term" value="F:DNA-binding transcription factor activity"/>
    <property type="evidence" value="ECO:0007669"/>
    <property type="project" value="TreeGrafter"/>
</dbReference>
<evidence type="ECO:0000313" key="4">
    <source>
        <dbReference type="Proteomes" id="UP000516428"/>
    </source>
</evidence>
<dbReference type="InterPro" id="IPR050807">
    <property type="entry name" value="TransReg_Diox_bact_type"/>
</dbReference>
<evidence type="ECO:0000256" key="1">
    <source>
        <dbReference type="ARBA" id="ARBA00023125"/>
    </source>
</evidence>
<dbReference type="GO" id="GO:0003677">
    <property type="term" value="F:DNA binding"/>
    <property type="evidence" value="ECO:0007669"/>
    <property type="project" value="UniProtKB-KW"/>
</dbReference>
<sequence length="75" mass="8293">MTDTASLVRRWRQERGLSQTELAQLIGTGQAAISRIENGRDVPTLPLLTRIATALECRVSIAFESVEDTAVHSRE</sequence>
<name>A0A7H1BBA4_9ACTN</name>
<dbReference type="KEGG" id="sxn:IAG42_22110"/>
<feature type="domain" description="HTH cro/C1-type" evidence="2">
    <location>
        <begin position="8"/>
        <end position="62"/>
    </location>
</feature>
<dbReference type="PROSITE" id="PS50943">
    <property type="entry name" value="HTH_CROC1"/>
    <property type="match status" value="1"/>
</dbReference>
<dbReference type="SUPFAM" id="SSF47413">
    <property type="entry name" value="lambda repressor-like DNA-binding domains"/>
    <property type="match status" value="1"/>
</dbReference>
<dbReference type="PANTHER" id="PTHR46797">
    <property type="entry name" value="HTH-TYPE TRANSCRIPTIONAL REGULATOR"/>
    <property type="match status" value="1"/>
</dbReference>
<evidence type="ECO:0000259" key="2">
    <source>
        <dbReference type="PROSITE" id="PS50943"/>
    </source>
</evidence>
<proteinExistence type="predicted"/>
<dbReference type="EMBL" id="CP061281">
    <property type="protein sequence ID" value="QNS06009.1"/>
    <property type="molecule type" value="Genomic_DNA"/>
</dbReference>
<protein>
    <submittedName>
        <fullName evidence="3">Helix-turn-helix transcriptional regulator</fullName>
    </submittedName>
</protein>
<accession>A0A7H1BBA4</accession>
<evidence type="ECO:0000313" key="3">
    <source>
        <dbReference type="EMBL" id="QNS06009.1"/>
    </source>
</evidence>
<dbReference type="RefSeq" id="WP_188338693.1">
    <property type="nucleotide sequence ID" value="NZ_CP061281.1"/>
</dbReference>
<dbReference type="PANTHER" id="PTHR46797:SF1">
    <property type="entry name" value="METHYLPHOSPHONATE SYNTHASE"/>
    <property type="match status" value="1"/>
</dbReference>
<dbReference type="InterPro" id="IPR010982">
    <property type="entry name" value="Lambda_DNA-bd_dom_sf"/>
</dbReference>
<gene>
    <name evidence="3" type="ORF">IAG42_22110</name>
</gene>
<dbReference type="InterPro" id="IPR001387">
    <property type="entry name" value="Cro/C1-type_HTH"/>
</dbReference>
<dbReference type="Pfam" id="PF01381">
    <property type="entry name" value="HTH_3"/>
    <property type="match status" value="1"/>
</dbReference>
<dbReference type="AlphaFoldDB" id="A0A7H1BBA4"/>
<keyword evidence="4" id="KW-1185">Reference proteome</keyword>
<keyword evidence="1" id="KW-0238">DNA-binding</keyword>
<organism evidence="3 4">
    <name type="scientific">Streptomyces xanthii</name>
    <dbReference type="NCBI Taxonomy" id="2768069"/>
    <lineage>
        <taxon>Bacteria</taxon>
        <taxon>Bacillati</taxon>
        <taxon>Actinomycetota</taxon>
        <taxon>Actinomycetes</taxon>
        <taxon>Kitasatosporales</taxon>
        <taxon>Streptomycetaceae</taxon>
        <taxon>Streptomyces</taxon>
    </lineage>
</organism>
<dbReference type="Proteomes" id="UP000516428">
    <property type="component" value="Chromosome"/>
</dbReference>
<dbReference type="GO" id="GO:0005829">
    <property type="term" value="C:cytosol"/>
    <property type="evidence" value="ECO:0007669"/>
    <property type="project" value="TreeGrafter"/>
</dbReference>
<dbReference type="Gene3D" id="1.10.260.40">
    <property type="entry name" value="lambda repressor-like DNA-binding domains"/>
    <property type="match status" value="1"/>
</dbReference>
<reference evidence="3 4" key="1">
    <citation type="submission" date="2020-09" db="EMBL/GenBank/DDBJ databases">
        <title>A novel species.</title>
        <authorList>
            <person name="Gao J."/>
        </authorList>
    </citation>
    <scope>NUCLEOTIDE SEQUENCE [LARGE SCALE GENOMIC DNA]</scope>
    <source>
        <strain evidence="3 4">CRXT-Y-14</strain>
    </source>
</reference>